<evidence type="ECO:0000313" key="13">
    <source>
        <dbReference type="Proteomes" id="UP001344447"/>
    </source>
</evidence>
<feature type="compositionally biased region" description="Low complexity" evidence="9">
    <location>
        <begin position="339"/>
        <end position="356"/>
    </location>
</feature>
<dbReference type="Pfam" id="PF22486">
    <property type="entry name" value="MATH_2"/>
    <property type="match status" value="1"/>
</dbReference>
<comment type="caution">
    <text evidence="12">The sequence shown here is derived from an EMBL/GenBank/DDBJ whole genome shotgun (WGS) entry which is preliminary data.</text>
</comment>
<comment type="function">
    <text evidence="1">Probable adapter protein and signal transducer that links members of the tumor necrosis factor receptor family to different signaling pathways by association with the receptor cytoplasmic domain and kinases.</text>
</comment>
<feature type="region of interest" description="Disordered" evidence="9">
    <location>
        <begin position="1"/>
        <end position="24"/>
    </location>
</feature>
<evidence type="ECO:0000256" key="6">
    <source>
        <dbReference type="ARBA" id="ARBA00022771"/>
    </source>
</evidence>
<name>A0AAN7TRU2_9MYCE</name>
<keyword evidence="6 8" id="KW-0863">Zinc-finger</keyword>
<sequence length="545" mass="63276">MEFELEDINAEQQQSSTNSNNNNNKYSIENKMGIPISKLIVDKENISKKYFCTICSDLLVNSFHYDKFKAVQCKNGHYTNCLNCWEKHLEKKKNCIQCGVDVESIESLSSNLLVTQKFTTFKIHCPNSFFDTIKYIKDEANGCKDIIQIDELEAHLKLCPYDFISCKNCEEFSRSTSKTYVQCQDYRKNTQEKHNLICPYVKVSCEYCGETINKINLESHYLNWCQEVDIKCQDCQLPFKKKEIEQHQKSFCPESIIECRYSKGGCNAMIRRSKLAQHLTEGDNHHQFISNILNQQDLKINELELKNTEFSLFTNGQNKKIIELENLFKELQETILNQQKQQQQQQQQQPQQIQQYNHHHHNNNQHNNSNSGSYFANSNNINNLTNSDSAMNDTYPVGGPSAVYKNKWIISNYTEQETFNKSKEYIKSPLFKIGNSTFFLKWFPSGKKKLNYCSIFLYKIQDDKSVIINYYIHLVNHQSSDEVFEKKGCQKYDIENGSAGYGSSQFIKRSELLNDANGFLVDGAIVIEIEIIATEEILPLQSNIN</sequence>
<evidence type="ECO:0000256" key="5">
    <source>
        <dbReference type="ARBA" id="ARBA00022737"/>
    </source>
</evidence>
<keyword evidence="7 8" id="KW-0862">Zinc</keyword>
<dbReference type="Pfam" id="PF02176">
    <property type="entry name" value="zf-TRAF"/>
    <property type="match status" value="1"/>
</dbReference>
<dbReference type="PANTHER" id="PTHR10131">
    <property type="entry name" value="TNF RECEPTOR ASSOCIATED FACTOR"/>
    <property type="match status" value="1"/>
</dbReference>
<dbReference type="EMBL" id="JAVFKY010000006">
    <property type="protein sequence ID" value="KAK5574886.1"/>
    <property type="molecule type" value="Genomic_DNA"/>
</dbReference>
<evidence type="ECO:0000256" key="3">
    <source>
        <dbReference type="ARBA" id="ARBA00022490"/>
    </source>
</evidence>
<comment type="subcellular location">
    <subcellularLocation>
        <location evidence="2">Cytoplasm</location>
    </subcellularLocation>
</comment>
<evidence type="ECO:0000259" key="11">
    <source>
        <dbReference type="PROSITE" id="PS50145"/>
    </source>
</evidence>
<protein>
    <submittedName>
        <fullName evidence="12">Uncharacterized protein</fullName>
    </submittedName>
</protein>
<dbReference type="InterPro" id="IPR013083">
    <property type="entry name" value="Znf_RING/FYVE/PHD"/>
</dbReference>
<evidence type="ECO:0000256" key="2">
    <source>
        <dbReference type="ARBA" id="ARBA00004496"/>
    </source>
</evidence>
<accession>A0AAN7TRU2</accession>
<evidence type="ECO:0000259" key="10">
    <source>
        <dbReference type="PROSITE" id="PS50144"/>
    </source>
</evidence>
<reference evidence="12 13" key="1">
    <citation type="submission" date="2023-11" db="EMBL/GenBank/DDBJ databases">
        <title>Dfirmibasis_genome.</title>
        <authorList>
            <person name="Edelbroek B."/>
            <person name="Kjellin J."/>
            <person name="Jerlstrom-Hultqvist J."/>
            <person name="Soderbom F."/>
        </authorList>
    </citation>
    <scope>NUCLEOTIDE SEQUENCE [LARGE SCALE GENOMIC DNA]</scope>
    <source>
        <strain evidence="12 13">TNS-C-14</strain>
    </source>
</reference>
<evidence type="ECO:0000256" key="9">
    <source>
        <dbReference type="SAM" id="MobiDB-lite"/>
    </source>
</evidence>
<evidence type="ECO:0000256" key="1">
    <source>
        <dbReference type="ARBA" id="ARBA00003051"/>
    </source>
</evidence>
<feature type="domain" description="MATH" evidence="10">
    <location>
        <begin position="403"/>
        <end position="531"/>
    </location>
</feature>
<evidence type="ECO:0000313" key="12">
    <source>
        <dbReference type="EMBL" id="KAK5574886.1"/>
    </source>
</evidence>
<dbReference type="SUPFAM" id="SSF49599">
    <property type="entry name" value="TRAF domain-like"/>
    <property type="match status" value="3"/>
</dbReference>
<feature type="region of interest" description="Disordered" evidence="9">
    <location>
        <begin position="339"/>
        <end position="378"/>
    </location>
</feature>
<feature type="domain" description="TRAF-type" evidence="11">
    <location>
        <begin position="219"/>
        <end position="275"/>
    </location>
</feature>
<keyword evidence="5" id="KW-0677">Repeat</keyword>
<dbReference type="CDD" id="cd00121">
    <property type="entry name" value="MATH"/>
    <property type="match status" value="1"/>
</dbReference>
<evidence type="ECO:0000256" key="8">
    <source>
        <dbReference type="PROSITE-ProRule" id="PRU00207"/>
    </source>
</evidence>
<dbReference type="AlphaFoldDB" id="A0AAN7TRU2"/>
<dbReference type="PROSITE" id="PS50144">
    <property type="entry name" value="MATH"/>
    <property type="match status" value="1"/>
</dbReference>
<keyword evidence="4 8" id="KW-0479">Metal-binding</keyword>
<feature type="zinc finger region" description="TRAF-type" evidence="8">
    <location>
        <begin position="219"/>
        <end position="275"/>
    </location>
</feature>
<gene>
    <name evidence="12" type="ORF">RB653_010140</name>
</gene>
<dbReference type="Gene3D" id="2.60.210.10">
    <property type="entry name" value="Apoptosis, Tumor Necrosis Factor Receptor Associated Protein 2, Chain A"/>
    <property type="match status" value="1"/>
</dbReference>
<organism evidence="12 13">
    <name type="scientific">Dictyostelium firmibasis</name>
    <dbReference type="NCBI Taxonomy" id="79012"/>
    <lineage>
        <taxon>Eukaryota</taxon>
        <taxon>Amoebozoa</taxon>
        <taxon>Evosea</taxon>
        <taxon>Eumycetozoa</taxon>
        <taxon>Dictyostelia</taxon>
        <taxon>Dictyosteliales</taxon>
        <taxon>Dictyosteliaceae</taxon>
        <taxon>Dictyostelium</taxon>
    </lineage>
</organism>
<dbReference type="PROSITE" id="PS50145">
    <property type="entry name" value="ZF_TRAF"/>
    <property type="match status" value="1"/>
</dbReference>
<dbReference type="PANTHER" id="PTHR10131:SF65">
    <property type="entry name" value="RING FINGER PROTEIN DG17-RELATED"/>
    <property type="match status" value="1"/>
</dbReference>
<dbReference type="GO" id="GO:0008270">
    <property type="term" value="F:zinc ion binding"/>
    <property type="evidence" value="ECO:0007669"/>
    <property type="project" value="UniProtKB-KW"/>
</dbReference>
<dbReference type="InterPro" id="IPR001293">
    <property type="entry name" value="Znf_TRAF"/>
</dbReference>
<dbReference type="Proteomes" id="UP001344447">
    <property type="component" value="Unassembled WGS sequence"/>
</dbReference>
<dbReference type="InterPro" id="IPR008974">
    <property type="entry name" value="TRAF-like"/>
</dbReference>
<proteinExistence type="predicted"/>
<dbReference type="GO" id="GO:0005737">
    <property type="term" value="C:cytoplasm"/>
    <property type="evidence" value="ECO:0007669"/>
    <property type="project" value="UniProtKB-SubCell"/>
</dbReference>
<feature type="compositionally biased region" description="Low complexity" evidence="9">
    <location>
        <begin position="12"/>
        <end position="24"/>
    </location>
</feature>
<keyword evidence="3" id="KW-0963">Cytoplasm</keyword>
<evidence type="ECO:0000256" key="4">
    <source>
        <dbReference type="ARBA" id="ARBA00022723"/>
    </source>
</evidence>
<evidence type="ECO:0000256" key="7">
    <source>
        <dbReference type="ARBA" id="ARBA00022833"/>
    </source>
</evidence>
<dbReference type="Gene3D" id="3.30.40.10">
    <property type="entry name" value="Zinc/RING finger domain, C3HC4 (zinc finger)"/>
    <property type="match status" value="2"/>
</dbReference>
<dbReference type="InterPro" id="IPR002083">
    <property type="entry name" value="MATH/TRAF_dom"/>
</dbReference>
<keyword evidence="13" id="KW-1185">Reference proteome</keyword>